<dbReference type="EMBL" id="CAXDID020000038">
    <property type="protein sequence ID" value="CAL5998199.1"/>
    <property type="molecule type" value="Genomic_DNA"/>
</dbReference>
<reference evidence="2 3" key="2">
    <citation type="submission" date="2024-07" db="EMBL/GenBank/DDBJ databases">
        <authorList>
            <person name="Akdeniz Z."/>
        </authorList>
    </citation>
    <scope>NUCLEOTIDE SEQUENCE [LARGE SCALE GENOMIC DNA]</scope>
</reference>
<sequence>MRVKTLSVSIRWYLQLSKNRFDLKFLKIAQNSSKMARKTKNAAEVRLHYNLMPYLVAAQIRPKKAVKPYQMSRLILIISKSQTINEQLFLSLAHVPSFQSPRSGIKDAMILAPRTVMLHYWADNDIFGNAYIKNMLFRVTIFYSIYMSIWKQE</sequence>
<accession>A0AA86T8V1</accession>
<proteinExistence type="predicted"/>
<name>A0AA86T8V1_9EUKA</name>
<evidence type="ECO:0000313" key="3">
    <source>
        <dbReference type="Proteomes" id="UP001642409"/>
    </source>
</evidence>
<keyword evidence="3" id="KW-1185">Reference proteome</keyword>
<gene>
    <name evidence="2" type="ORF">HINF_LOCUS15614</name>
    <name evidence="1" type="ORF">HINF_LOCUS164</name>
</gene>
<dbReference type="EMBL" id="CATOUU010000003">
    <property type="protein sequence ID" value="CAI9912519.1"/>
    <property type="molecule type" value="Genomic_DNA"/>
</dbReference>
<comment type="caution">
    <text evidence="1">The sequence shown here is derived from an EMBL/GenBank/DDBJ whole genome shotgun (WGS) entry which is preliminary data.</text>
</comment>
<dbReference type="AlphaFoldDB" id="A0AA86T8V1"/>
<evidence type="ECO:0000313" key="2">
    <source>
        <dbReference type="EMBL" id="CAL5998199.1"/>
    </source>
</evidence>
<dbReference type="Proteomes" id="UP001642409">
    <property type="component" value="Unassembled WGS sequence"/>
</dbReference>
<evidence type="ECO:0000313" key="1">
    <source>
        <dbReference type="EMBL" id="CAI9912519.1"/>
    </source>
</evidence>
<reference evidence="1" key="1">
    <citation type="submission" date="2023-06" db="EMBL/GenBank/DDBJ databases">
        <authorList>
            <person name="Kurt Z."/>
        </authorList>
    </citation>
    <scope>NUCLEOTIDE SEQUENCE</scope>
</reference>
<protein>
    <submittedName>
        <fullName evidence="2">Hypothetical_protein</fullName>
    </submittedName>
</protein>
<organism evidence="1">
    <name type="scientific">Hexamita inflata</name>
    <dbReference type="NCBI Taxonomy" id="28002"/>
    <lineage>
        <taxon>Eukaryota</taxon>
        <taxon>Metamonada</taxon>
        <taxon>Diplomonadida</taxon>
        <taxon>Hexamitidae</taxon>
        <taxon>Hexamitinae</taxon>
        <taxon>Hexamita</taxon>
    </lineage>
</organism>